<sequence length="110" mass="12387">MDTSLLPELINEAKSFLGGNSSHFRSRDIIVTSILLLYAPKCIMEGLRIPKGLARDISRAMEMNRCYLSRQVQSLSFRFAHLRNDEDIILSLKNHLLSHISDKGSSPTAD</sequence>
<protein>
    <submittedName>
        <fullName evidence="1">Uncharacterized protein</fullName>
    </submittedName>
</protein>
<proteinExistence type="predicted"/>
<accession>A0A8S5RK40</accession>
<organism evidence="1">
    <name type="scientific">virus sp. ctDJ83</name>
    <dbReference type="NCBI Taxonomy" id="2827625"/>
    <lineage>
        <taxon>Viruses</taxon>
    </lineage>
</organism>
<name>A0A8S5RK40_9VIRU</name>
<evidence type="ECO:0000313" key="1">
    <source>
        <dbReference type="EMBL" id="DAE31348.1"/>
    </source>
</evidence>
<reference evidence="1" key="1">
    <citation type="journal article" date="2021" name="Proc. Natl. Acad. Sci. U.S.A.">
        <title>A Catalog of Tens of Thousands of Viruses from Human Metagenomes Reveals Hidden Associations with Chronic Diseases.</title>
        <authorList>
            <person name="Tisza M.J."/>
            <person name="Buck C.B."/>
        </authorList>
    </citation>
    <scope>NUCLEOTIDE SEQUENCE</scope>
    <source>
        <strain evidence="1">CtDJ83</strain>
    </source>
</reference>
<dbReference type="EMBL" id="BK059107">
    <property type="protein sequence ID" value="DAE31348.1"/>
    <property type="molecule type" value="Genomic_DNA"/>
</dbReference>